<dbReference type="SMART" id="SM00280">
    <property type="entry name" value="KAZAL"/>
    <property type="match status" value="2"/>
</dbReference>
<dbReference type="PANTHER" id="PTHR21632">
    <property type="entry name" value="REGULATORY PROTEIN ZESTE"/>
    <property type="match status" value="1"/>
</dbReference>
<dbReference type="AlphaFoldDB" id="A0A8C4WZI8"/>
<dbReference type="Pfam" id="PF07648">
    <property type="entry name" value="Kazal_2"/>
    <property type="match status" value="2"/>
</dbReference>
<evidence type="ECO:0000256" key="10">
    <source>
        <dbReference type="PROSITE-ProRule" id="PRU00076"/>
    </source>
</evidence>
<feature type="domain" description="Kazal-like" evidence="13">
    <location>
        <begin position="128"/>
        <end position="175"/>
    </location>
</feature>
<dbReference type="Proteomes" id="UP000694388">
    <property type="component" value="Unplaced"/>
</dbReference>
<keyword evidence="8 10" id="KW-1015">Disulfide bond</keyword>
<dbReference type="Gene3D" id="3.30.60.30">
    <property type="match status" value="2"/>
</dbReference>
<proteinExistence type="inferred from homology"/>
<comment type="similarity">
    <text evidence="9">Belongs to the tomoregulin family.</text>
</comment>
<dbReference type="PROSITE" id="PS50026">
    <property type="entry name" value="EGF_3"/>
    <property type="match status" value="1"/>
</dbReference>
<protein>
    <recommendedName>
        <fullName evidence="16">Tomoregulin-1</fullName>
    </recommendedName>
</protein>
<comment type="caution">
    <text evidence="10">Lacks conserved residue(s) required for the propagation of feature annotation.</text>
</comment>
<dbReference type="FunFam" id="3.30.60.30:FF:000002">
    <property type="entry name" value="tomoregulin-2 isoform X1"/>
    <property type="match status" value="1"/>
</dbReference>
<evidence type="ECO:0000313" key="14">
    <source>
        <dbReference type="Ensembl" id="ENSEBUP00000022361.1"/>
    </source>
</evidence>
<reference evidence="14" key="2">
    <citation type="submission" date="2025-09" db="UniProtKB">
        <authorList>
            <consortium name="Ensembl"/>
        </authorList>
    </citation>
    <scope>IDENTIFICATION</scope>
</reference>
<evidence type="ECO:0000256" key="2">
    <source>
        <dbReference type="ARBA" id="ARBA00022536"/>
    </source>
</evidence>
<reference evidence="14" key="1">
    <citation type="submission" date="2025-08" db="UniProtKB">
        <authorList>
            <consortium name="Ensembl"/>
        </authorList>
    </citation>
    <scope>IDENTIFICATION</scope>
</reference>
<keyword evidence="7 11" id="KW-0472">Membrane</keyword>
<dbReference type="GO" id="GO:0006950">
    <property type="term" value="P:response to stress"/>
    <property type="evidence" value="ECO:0007669"/>
    <property type="project" value="UniProtKB-ARBA"/>
</dbReference>
<evidence type="ECO:0000256" key="7">
    <source>
        <dbReference type="ARBA" id="ARBA00023136"/>
    </source>
</evidence>
<dbReference type="PANTHER" id="PTHR21632:SF3">
    <property type="entry name" value="TOMOREGULIN-1"/>
    <property type="match status" value="1"/>
</dbReference>
<evidence type="ECO:0000256" key="11">
    <source>
        <dbReference type="SAM" id="Phobius"/>
    </source>
</evidence>
<dbReference type="OMA" id="SECFLRQ"/>
<name>A0A8C4WZI8_EPTBU</name>
<keyword evidence="5" id="KW-0677">Repeat</keyword>
<dbReference type="CDD" id="cd00104">
    <property type="entry name" value="KAZAL_FS"/>
    <property type="match status" value="2"/>
</dbReference>
<feature type="transmembrane region" description="Helical" evidence="11">
    <location>
        <begin position="306"/>
        <end position="331"/>
    </location>
</feature>
<dbReference type="PROSITE" id="PS00022">
    <property type="entry name" value="EGF_1"/>
    <property type="match status" value="1"/>
</dbReference>
<comment type="subcellular location">
    <subcellularLocation>
        <location evidence="1">Membrane</location>
        <topology evidence="1">Single-pass type I membrane protein</topology>
    </subcellularLocation>
</comment>
<keyword evidence="2 10" id="KW-0245">EGF-like domain</keyword>
<evidence type="ECO:0000256" key="3">
    <source>
        <dbReference type="ARBA" id="ARBA00022692"/>
    </source>
</evidence>
<keyword evidence="4" id="KW-0732">Signal</keyword>
<keyword evidence="6 11" id="KW-1133">Transmembrane helix</keyword>
<dbReference type="GO" id="GO:0005886">
    <property type="term" value="C:plasma membrane"/>
    <property type="evidence" value="ECO:0007669"/>
    <property type="project" value="TreeGrafter"/>
</dbReference>
<dbReference type="SUPFAM" id="SSF100895">
    <property type="entry name" value="Kazal-type serine protease inhibitors"/>
    <property type="match status" value="2"/>
</dbReference>
<dbReference type="InterPro" id="IPR036058">
    <property type="entry name" value="Kazal_dom_sf"/>
</dbReference>
<evidence type="ECO:0000259" key="12">
    <source>
        <dbReference type="PROSITE" id="PS50026"/>
    </source>
</evidence>
<evidence type="ECO:0000259" key="13">
    <source>
        <dbReference type="PROSITE" id="PS51465"/>
    </source>
</evidence>
<keyword evidence="15" id="KW-1185">Reference proteome</keyword>
<dbReference type="InterPro" id="IPR002350">
    <property type="entry name" value="Kazal_dom"/>
</dbReference>
<evidence type="ECO:0000256" key="6">
    <source>
        <dbReference type="ARBA" id="ARBA00022989"/>
    </source>
</evidence>
<dbReference type="InterPro" id="IPR000742">
    <property type="entry name" value="EGF"/>
</dbReference>
<dbReference type="PROSITE" id="PS51465">
    <property type="entry name" value="KAZAL_2"/>
    <property type="match status" value="2"/>
</dbReference>
<feature type="domain" description="EGF-like" evidence="12">
    <location>
        <begin position="259"/>
        <end position="291"/>
    </location>
</feature>
<evidence type="ECO:0000256" key="9">
    <source>
        <dbReference type="ARBA" id="ARBA00038484"/>
    </source>
</evidence>
<evidence type="ECO:0000256" key="1">
    <source>
        <dbReference type="ARBA" id="ARBA00004479"/>
    </source>
</evidence>
<dbReference type="Gene3D" id="2.10.25.10">
    <property type="entry name" value="Laminin"/>
    <property type="match status" value="1"/>
</dbReference>
<feature type="disulfide bond" evidence="10">
    <location>
        <begin position="281"/>
        <end position="290"/>
    </location>
</feature>
<dbReference type="FunFam" id="3.30.60.30:FF:000024">
    <property type="entry name" value="Transmembrane agrin"/>
    <property type="match status" value="1"/>
</dbReference>
<evidence type="ECO:0000256" key="8">
    <source>
        <dbReference type="ARBA" id="ARBA00023157"/>
    </source>
</evidence>
<feature type="domain" description="Kazal-like" evidence="13">
    <location>
        <begin position="186"/>
        <end position="234"/>
    </location>
</feature>
<keyword evidence="3 11" id="KW-0812">Transmembrane</keyword>
<dbReference type="Ensembl" id="ENSEBUT00000022936.1">
    <property type="protein sequence ID" value="ENSEBUP00000022361.1"/>
    <property type="gene ID" value="ENSEBUG00000013772.1"/>
</dbReference>
<evidence type="ECO:0000256" key="5">
    <source>
        <dbReference type="ARBA" id="ARBA00022737"/>
    </source>
</evidence>
<accession>A0A8C4WZI8</accession>
<organism evidence="14 15">
    <name type="scientific">Eptatretus burgeri</name>
    <name type="common">Inshore hagfish</name>
    <dbReference type="NCBI Taxonomy" id="7764"/>
    <lineage>
        <taxon>Eukaryota</taxon>
        <taxon>Metazoa</taxon>
        <taxon>Chordata</taxon>
        <taxon>Craniata</taxon>
        <taxon>Vertebrata</taxon>
        <taxon>Cyclostomata</taxon>
        <taxon>Myxini</taxon>
        <taxon>Myxiniformes</taxon>
        <taxon>Myxinidae</taxon>
        <taxon>Eptatretinae</taxon>
        <taxon>Eptatretus</taxon>
    </lineage>
</organism>
<dbReference type="SUPFAM" id="SSF57196">
    <property type="entry name" value="EGF/Laminin"/>
    <property type="match status" value="1"/>
</dbReference>
<evidence type="ECO:0000256" key="4">
    <source>
        <dbReference type="ARBA" id="ARBA00022729"/>
    </source>
</evidence>
<dbReference type="PROSITE" id="PS01186">
    <property type="entry name" value="EGF_2"/>
    <property type="match status" value="1"/>
</dbReference>
<dbReference type="GeneTree" id="ENSGT00940000156056"/>
<evidence type="ECO:0008006" key="16">
    <source>
        <dbReference type="Google" id="ProtNLM"/>
    </source>
</evidence>
<sequence length="363" mass="40832">MVRAASFLDAQYFKRMEHGQTALGRQWQTTHYSLCQEAASAAPTLCKRVGYDTPNQINSWKRLYNLREPVFLTRPLSLQRRMSSLISWLSLHYKYFYRQNDAGLRSCDNYSCRYGGVCTLVGDHVTCICQFQCPYDYSLVCGSNGETFQNECFLRQAACKLQQNIRLATDGPCYAGKLAIIRRLCVCNIDCMGYNYNPVCASNGLSYDNPCLVREASCLRQERIDVRYLGQCSGEGRRGSSDRKEQSAGGTQMTCPEKFKEYCTHGTCAYTDSLHEATCQCDSGYTGHRCDKELNILYVIPSGEKLHYVLIAAIVGAVQIAVIIAVVICIVRKCGKRRRGRPQKHSLGHFNTECGPMASSLMI</sequence>
<evidence type="ECO:0000313" key="15">
    <source>
        <dbReference type="Proteomes" id="UP000694388"/>
    </source>
</evidence>